<dbReference type="InterPro" id="IPR034122">
    <property type="entry name" value="Retropepsin-like_bacterial"/>
</dbReference>
<accession>A0ABW5AXG7</accession>
<dbReference type="InterPro" id="IPR021109">
    <property type="entry name" value="Peptidase_aspartic_dom_sf"/>
</dbReference>
<dbReference type="RefSeq" id="WP_378320700.1">
    <property type="nucleotide sequence ID" value="NZ_JBHUHY010000013.1"/>
</dbReference>
<dbReference type="CDD" id="cd05483">
    <property type="entry name" value="retropepsin_like_bacteria"/>
    <property type="match status" value="1"/>
</dbReference>
<dbReference type="SUPFAM" id="SSF50630">
    <property type="entry name" value="Acid proteases"/>
    <property type="match status" value="1"/>
</dbReference>
<proteinExistence type="predicted"/>
<dbReference type="SUPFAM" id="SSF50156">
    <property type="entry name" value="PDZ domain-like"/>
    <property type="match status" value="1"/>
</dbReference>
<evidence type="ECO:0000313" key="3">
    <source>
        <dbReference type="Proteomes" id="UP001597344"/>
    </source>
</evidence>
<dbReference type="Gene3D" id="2.40.70.10">
    <property type="entry name" value="Acid Proteases"/>
    <property type="match status" value="2"/>
</dbReference>
<keyword evidence="3" id="KW-1185">Reference proteome</keyword>
<dbReference type="EMBL" id="JBHUHY010000013">
    <property type="protein sequence ID" value="MFD2187693.1"/>
    <property type="molecule type" value="Genomic_DNA"/>
</dbReference>
<dbReference type="InterPro" id="IPR036034">
    <property type="entry name" value="PDZ_sf"/>
</dbReference>
<sequence length="402" mass="43872">MKSLLKIAPIIFLFLGCGGSKLQKVLSSGSVVNPSFTVTVPFEYRQGLMVIKASVAGKEGDFILDTGASNVFSKELQQELALQPLDSEMVYGVHGAGQELEYASVGSIKIGDIDFVNTITAIHDLNAIPEIACINVDGIIGANLMRKAIWDIDFKNQKITITSTEDTLDIPVNHKAINFFVGYQGTPSISAKVNGITALNNRIDTGYTGALSLSRVELQKLINKNRISQYIKGNGSTSVGVYGSGKPEPFYHGIIDNLSYGDLELHNTVVSFTGLDQKLLGLKFLKNYRVILNWNIRKAKFIPTTPYNNTEVSTYGFGPSFKENKLYVKSIIDGSSANENGLKIGDQILAINEVDFSTVTQNQWCTSLQNGVVDNAAKTINMTIQRDSVITKLTLNKTVVLQ</sequence>
<dbReference type="SMART" id="SM00228">
    <property type="entry name" value="PDZ"/>
    <property type="match status" value="1"/>
</dbReference>
<dbReference type="InterPro" id="IPR001478">
    <property type="entry name" value="PDZ"/>
</dbReference>
<reference evidence="3" key="1">
    <citation type="journal article" date="2019" name="Int. J. Syst. Evol. Microbiol.">
        <title>The Global Catalogue of Microorganisms (GCM) 10K type strain sequencing project: providing services to taxonomists for standard genome sequencing and annotation.</title>
        <authorList>
            <consortium name="The Broad Institute Genomics Platform"/>
            <consortium name="The Broad Institute Genome Sequencing Center for Infectious Disease"/>
            <person name="Wu L."/>
            <person name="Ma J."/>
        </authorList>
    </citation>
    <scope>NUCLEOTIDE SEQUENCE [LARGE SCALE GENOMIC DNA]</scope>
    <source>
        <strain evidence="3">DT92</strain>
    </source>
</reference>
<dbReference type="Proteomes" id="UP001597344">
    <property type="component" value="Unassembled WGS sequence"/>
</dbReference>
<keyword evidence="2" id="KW-0645">Protease</keyword>
<gene>
    <name evidence="2" type="ORF">ACFSJT_12900</name>
</gene>
<feature type="domain" description="PDZ" evidence="1">
    <location>
        <begin position="317"/>
        <end position="363"/>
    </location>
</feature>
<dbReference type="Gene3D" id="2.30.42.10">
    <property type="match status" value="1"/>
</dbReference>
<protein>
    <submittedName>
        <fullName evidence="2">Aspartyl protease family protein</fullName>
    </submittedName>
</protein>
<dbReference type="PROSITE" id="PS51257">
    <property type="entry name" value="PROKAR_LIPOPROTEIN"/>
    <property type="match status" value="1"/>
</dbReference>
<dbReference type="Pfam" id="PF13650">
    <property type="entry name" value="Asp_protease_2"/>
    <property type="match status" value="1"/>
</dbReference>
<dbReference type="Pfam" id="PF00595">
    <property type="entry name" value="PDZ"/>
    <property type="match status" value="1"/>
</dbReference>
<organism evidence="2 3">
    <name type="scientific">Aquimarina celericrescens</name>
    <dbReference type="NCBI Taxonomy" id="1964542"/>
    <lineage>
        <taxon>Bacteria</taxon>
        <taxon>Pseudomonadati</taxon>
        <taxon>Bacteroidota</taxon>
        <taxon>Flavobacteriia</taxon>
        <taxon>Flavobacteriales</taxon>
        <taxon>Flavobacteriaceae</taxon>
        <taxon>Aquimarina</taxon>
    </lineage>
</organism>
<name>A0ABW5AXG7_9FLAO</name>
<evidence type="ECO:0000313" key="2">
    <source>
        <dbReference type="EMBL" id="MFD2187693.1"/>
    </source>
</evidence>
<dbReference type="GO" id="GO:0008233">
    <property type="term" value="F:peptidase activity"/>
    <property type="evidence" value="ECO:0007669"/>
    <property type="project" value="UniProtKB-KW"/>
</dbReference>
<keyword evidence="2" id="KW-0378">Hydrolase</keyword>
<evidence type="ECO:0000259" key="1">
    <source>
        <dbReference type="PROSITE" id="PS50106"/>
    </source>
</evidence>
<comment type="caution">
    <text evidence="2">The sequence shown here is derived from an EMBL/GenBank/DDBJ whole genome shotgun (WGS) entry which is preliminary data.</text>
</comment>
<dbReference type="PROSITE" id="PS50106">
    <property type="entry name" value="PDZ"/>
    <property type="match status" value="1"/>
</dbReference>
<dbReference type="GO" id="GO:0006508">
    <property type="term" value="P:proteolysis"/>
    <property type="evidence" value="ECO:0007669"/>
    <property type="project" value="UniProtKB-KW"/>
</dbReference>